<dbReference type="EMBL" id="MU853340">
    <property type="protein sequence ID" value="KAK4113111.1"/>
    <property type="molecule type" value="Genomic_DNA"/>
</dbReference>
<protein>
    <submittedName>
        <fullName evidence="2">SET domain-containing protein</fullName>
    </submittedName>
</protein>
<dbReference type="InterPro" id="IPR001214">
    <property type="entry name" value="SET_dom"/>
</dbReference>
<feature type="domain" description="SET" evidence="1">
    <location>
        <begin position="212"/>
        <end position="329"/>
    </location>
</feature>
<gene>
    <name evidence="2" type="ORF">N656DRAFT_752207</name>
</gene>
<reference evidence="2" key="1">
    <citation type="journal article" date="2023" name="Mol. Phylogenet. Evol.">
        <title>Genome-scale phylogeny and comparative genomics of the fungal order Sordariales.</title>
        <authorList>
            <person name="Hensen N."/>
            <person name="Bonometti L."/>
            <person name="Westerberg I."/>
            <person name="Brannstrom I.O."/>
            <person name="Guillou S."/>
            <person name="Cros-Aarteil S."/>
            <person name="Calhoun S."/>
            <person name="Haridas S."/>
            <person name="Kuo A."/>
            <person name="Mondo S."/>
            <person name="Pangilinan J."/>
            <person name="Riley R."/>
            <person name="LaButti K."/>
            <person name="Andreopoulos B."/>
            <person name="Lipzen A."/>
            <person name="Chen C."/>
            <person name="Yan M."/>
            <person name="Daum C."/>
            <person name="Ng V."/>
            <person name="Clum A."/>
            <person name="Steindorff A."/>
            <person name="Ohm R.A."/>
            <person name="Martin F."/>
            <person name="Silar P."/>
            <person name="Natvig D.O."/>
            <person name="Lalanne C."/>
            <person name="Gautier V."/>
            <person name="Ament-Velasquez S.L."/>
            <person name="Kruys A."/>
            <person name="Hutchinson M.I."/>
            <person name="Powell A.J."/>
            <person name="Barry K."/>
            <person name="Miller A.N."/>
            <person name="Grigoriev I.V."/>
            <person name="Debuchy R."/>
            <person name="Gladieux P."/>
            <person name="Hiltunen Thoren M."/>
            <person name="Johannesson H."/>
        </authorList>
    </citation>
    <scope>NUCLEOTIDE SEQUENCE</scope>
    <source>
        <strain evidence="2">CBS 508.74</strain>
    </source>
</reference>
<comment type="caution">
    <text evidence="2">The sequence shown here is derived from an EMBL/GenBank/DDBJ whole genome shotgun (WGS) entry which is preliminary data.</text>
</comment>
<accession>A0AAN6TES7</accession>
<dbReference type="AlphaFoldDB" id="A0AAN6TES7"/>
<sequence>MSPTRCRKAALMAACRDVGWSEKELRNKMAIWRGYKQIKDAAGWAALVFAGMGLYRLCKYRTNFTAKSIERLRTFRARIEIAADTLHPSWRQLLAVVSGKTQDSERERRFTGHPHDWVVFRDGSDPVPLRSTYLRHDPCFRFEHITESIVDAQAWPGGDDPRWIPPRAAAVSLAGANACRACAQTQSDDPKRNNCFCFPSLFGTGPRRRPPSPVQVFATRDGQNNGLLALVGFERGAAIGEFVGLVTRGIEDLDVLEESGGGGGGGGGAAVSHRPYHIWQGWQGNFTRFVNHSCNPNAQYQHFVWLGVQRVILVSKGIGAGTEITVDYGKSYWRGLEKRCLCGESCCRYNGSDRP</sequence>
<proteinExistence type="predicted"/>
<dbReference type="PANTHER" id="PTHR47250:SF3">
    <property type="entry name" value="HISTONE-LYSINE N-METHYLTRANSFERASE SET-6"/>
    <property type="match status" value="1"/>
</dbReference>
<dbReference type="GeneID" id="89937156"/>
<dbReference type="PROSITE" id="PS50280">
    <property type="entry name" value="SET"/>
    <property type="match status" value="1"/>
</dbReference>
<reference evidence="2" key="2">
    <citation type="submission" date="2023-05" db="EMBL/GenBank/DDBJ databases">
        <authorList>
            <consortium name="Lawrence Berkeley National Laboratory"/>
            <person name="Steindorff A."/>
            <person name="Hensen N."/>
            <person name="Bonometti L."/>
            <person name="Westerberg I."/>
            <person name="Brannstrom I.O."/>
            <person name="Guillou S."/>
            <person name="Cros-Aarteil S."/>
            <person name="Calhoun S."/>
            <person name="Haridas S."/>
            <person name="Kuo A."/>
            <person name="Mondo S."/>
            <person name="Pangilinan J."/>
            <person name="Riley R."/>
            <person name="Labutti K."/>
            <person name="Andreopoulos B."/>
            <person name="Lipzen A."/>
            <person name="Chen C."/>
            <person name="Yanf M."/>
            <person name="Daum C."/>
            <person name="Ng V."/>
            <person name="Clum A."/>
            <person name="Ohm R."/>
            <person name="Martin F."/>
            <person name="Silar P."/>
            <person name="Natvig D."/>
            <person name="Lalanne C."/>
            <person name="Gautier V."/>
            <person name="Ament-Velasquez S.L."/>
            <person name="Kruys A."/>
            <person name="Hutchinson M.I."/>
            <person name="Powell A.J."/>
            <person name="Barry K."/>
            <person name="Miller A.N."/>
            <person name="Grigoriev I.V."/>
            <person name="Debuchy R."/>
            <person name="Gladieux P."/>
            <person name="Thoren M.H."/>
            <person name="Johannesson H."/>
        </authorList>
    </citation>
    <scope>NUCLEOTIDE SEQUENCE</scope>
    <source>
        <strain evidence="2">CBS 508.74</strain>
    </source>
</reference>
<keyword evidence="3" id="KW-1185">Reference proteome</keyword>
<dbReference type="PANTHER" id="PTHR47250">
    <property type="entry name" value="HISTONE-LYSINE N-METHYLTRANSFERASE SET-6"/>
    <property type="match status" value="1"/>
</dbReference>
<organism evidence="2 3">
    <name type="scientific">Canariomyces notabilis</name>
    <dbReference type="NCBI Taxonomy" id="2074819"/>
    <lineage>
        <taxon>Eukaryota</taxon>
        <taxon>Fungi</taxon>
        <taxon>Dikarya</taxon>
        <taxon>Ascomycota</taxon>
        <taxon>Pezizomycotina</taxon>
        <taxon>Sordariomycetes</taxon>
        <taxon>Sordariomycetidae</taxon>
        <taxon>Sordariales</taxon>
        <taxon>Chaetomiaceae</taxon>
        <taxon>Canariomyces</taxon>
    </lineage>
</organism>
<dbReference type="Gene3D" id="2.170.270.10">
    <property type="entry name" value="SET domain"/>
    <property type="match status" value="1"/>
</dbReference>
<evidence type="ECO:0000313" key="2">
    <source>
        <dbReference type="EMBL" id="KAK4113111.1"/>
    </source>
</evidence>
<dbReference type="RefSeq" id="XP_064670681.1">
    <property type="nucleotide sequence ID" value="XM_064813031.1"/>
</dbReference>
<name>A0AAN6TES7_9PEZI</name>
<dbReference type="InterPro" id="IPR053105">
    <property type="entry name" value="Class_V-like_SAM-MTase"/>
</dbReference>
<dbReference type="SUPFAM" id="SSF82199">
    <property type="entry name" value="SET domain"/>
    <property type="match status" value="1"/>
</dbReference>
<evidence type="ECO:0000313" key="3">
    <source>
        <dbReference type="Proteomes" id="UP001302812"/>
    </source>
</evidence>
<evidence type="ECO:0000259" key="1">
    <source>
        <dbReference type="PROSITE" id="PS50280"/>
    </source>
</evidence>
<dbReference type="InterPro" id="IPR046341">
    <property type="entry name" value="SET_dom_sf"/>
</dbReference>
<dbReference type="Proteomes" id="UP001302812">
    <property type="component" value="Unassembled WGS sequence"/>
</dbReference>
<dbReference type="SMART" id="SM00317">
    <property type="entry name" value="SET"/>
    <property type="match status" value="1"/>
</dbReference>
<dbReference type="Pfam" id="PF00856">
    <property type="entry name" value="SET"/>
    <property type="match status" value="1"/>
</dbReference>